<evidence type="ECO:0000313" key="3">
    <source>
        <dbReference type="Proteomes" id="UP000020077"/>
    </source>
</evidence>
<sequence length="457" mass="50179">MGGVGNAGPRFGRAKSRQMGKGLAPVDGDLLDQIRVEIAKIQERLGGGELLAHEQRRRHRRQESGRHHGSQRSRRHQLVETLTQSAAANAGMILQEGHESVGQQGIWPASGTPPAQTRAQLVERPIDSGHASTDQHLLHGLLSGVIPDRFVAAWRAVIMPMDIARSAPIMTEQQVAMTVSARSLADGASQRFQQFRLPSLLLQQRRIQAQAVEVELFQPVQRIVDDELAHHRVGRIDTAAGQTGRAGRKERRRVKVQIIAFGTEVVTGKVQQYHHSLVVSRLNQIFQFVRMAIAGGGRKRQHAVVTPVVCPGKSGDRQQLDGGHAQFPQVIEPFPNGRKGALRGEGTDVQFVEDRLFPGPAPPVAVVPDELTGVQQLAGTVYALGVVTRSRIREFSDAVDPVPVEIARPGPIGAQFVPAGFPRLHRQKNGAARLFQRHFHPLRQRRPQAKPNPATFQ</sequence>
<dbReference type="EMBL" id="JDVG02000686">
    <property type="protein sequence ID" value="KFB70539.1"/>
    <property type="molecule type" value="Genomic_DNA"/>
</dbReference>
<comment type="caution">
    <text evidence="2">The sequence shown here is derived from an EMBL/GenBank/DDBJ whole genome shotgun (WGS) entry which is preliminary data.</text>
</comment>
<name>A0A084Y745_9PROT</name>
<gene>
    <name evidence="2" type="ORF">AW09_004365</name>
</gene>
<feature type="region of interest" description="Disordered" evidence="1">
    <location>
        <begin position="49"/>
        <end position="77"/>
    </location>
</feature>
<evidence type="ECO:0000313" key="2">
    <source>
        <dbReference type="EMBL" id="KFB70539.1"/>
    </source>
</evidence>
<organism evidence="2 3">
    <name type="scientific">Candidatus Accumulibacter phosphatis</name>
    <dbReference type="NCBI Taxonomy" id="327160"/>
    <lineage>
        <taxon>Bacteria</taxon>
        <taxon>Pseudomonadati</taxon>
        <taxon>Pseudomonadota</taxon>
        <taxon>Betaproteobacteria</taxon>
        <taxon>Candidatus Accumulibacter</taxon>
    </lineage>
</organism>
<accession>A0A084Y745</accession>
<dbReference type="AlphaFoldDB" id="A0A084Y745"/>
<feature type="compositionally biased region" description="Basic residues" evidence="1">
    <location>
        <begin position="55"/>
        <end position="76"/>
    </location>
</feature>
<feature type="region of interest" description="Disordered" evidence="1">
    <location>
        <begin position="1"/>
        <end position="25"/>
    </location>
</feature>
<protein>
    <submittedName>
        <fullName evidence="2">Uncharacterized protein</fullName>
    </submittedName>
</protein>
<evidence type="ECO:0000256" key="1">
    <source>
        <dbReference type="SAM" id="MobiDB-lite"/>
    </source>
</evidence>
<reference evidence="2 3" key="1">
    <citation type="submission" date="2014-02" db="EMBL/GenBank/DDBJ databases">
        <title>Expanding our view of genomic diversity in Candidatus Accumulibacter clades.</title>
        <authorList>
            <person name="Skennerton C.T."/>
            <person name="Barr J.J."/>
            <person name="Slater F.R."/>
            <person name="Bond P.L."/>
            <person name="Tyson G.W."/>
        </authorList>
    </citation>
    <scope>NUCLEOTIDE SEQUENCE [LARGE SCALE GENOMIC DNA]</scope>
    <source>
        <strain evidence="3">BA-91</strain>
    </source>
</reference>
<proteinExistence type="predicted"/>
<dbReference type="Proteomes" id="UP000020077">
    <property type="component" value="Unassembled WGS sequence"/>
</dbReference>